<feature type="transmembrane region" description="Helical" evidence="10">
    <location>
        <begin position="252"/>
        <end position="276"/>
    </location>
</feature>
<keyword evidence="6 10" id="KW-0472">Membrane</keyword>
<keyword evidence="13" id="KW-1185">Reference proteome</keyword>
<evidence type="ECO:0000256" key="2">
    <source>
        <dbReference type="ARBA" id="ARBA00010663"/>
    </source>
</evidence>
<keyword evidence="7 9" id="KW-0675">Receptor</keyword>
<evidence type="ECO:0000256" key="9">
    <source>
        <dbReference type="RuleBase" id="RU000688"/>
    </source>
</evidence>
<dbReference type="EnsemblMetazoa" id="XM_021041526.2">
    <property type="protein sequence ID" value="XP_020897185.1"/>
    <property type="gene ID" value="LOC110236048"/>
</dbReference>
<dbReference type="PROSITE" id="PS50262">
    <property type="entry name" value="G_PROTEIN_RECEP_F1_2"/>
    <property type="match status" value="1"/>
</dbReference>
<feature type="transmembrane region" description="Helical" evidence="10">
    <location>
        <begin position="150"/>
        <end position="170"/>
    </location>
</feature>
<feature type="transmembrane region" description="Helical" evidence="10">
    <location>
        <begin position="75"/>
        <end position="95"/>
    </location>
</feature>
<feature type="transmembrane region" description="Helical" evidence="10">
    <location>
        <begin position="115"/>
        <end position="138"/>
    </location>
</feature>
<comment type="similarity">
    <text evidence="2 9">Belongs to the G-protein coupled receptor 1 family.</text>
</comment>
<evidence type="ECO:0000256" key="6">
    <source>
        <dbReference type="ARBA" id="ARBA00023136"/>
    </source>
</evidence>
<dbReference type="OMA" id="ITIPICQ"/>
<dbReference type="KEGG" id="epa:110236048"/>
<dbReference type="GO" id="GO:0004983">
    <property type="term" value="F:neuropeptide Y receptor activity"/>
    <property type="evidence" value="ECO:0007669"/>
    <property type="project" value="InterPro"/>
</dbReference>
<dbReference type="FunFam" id="1.20.1070.10:FF:000291">
    <property type="entry name" value="Predicted protein"/>
    <property type="match status" value="1"/>
</dbReference>
<feature type="domain" description="G-protein coupled receptors family 1 profile" evidence="11">
    <location>
        <begin position="45"/>
        <end position="306"/>
    </location>
</feature>
<dbReference type="AlphaFoldDB" id="A0A913X0Z5"/>
<reference evidence="12" key="1">
    <citation type="submission" date="2022-11" db="UniProtKB">
        <authorList>
            <consortium name="EnsemblMetazoa"/>
        </authorList>
    </citation>
    <scope>IDENTIFICATION</scope>
</reference>
<dbReference type="SMART" id="SM01381">
    <property type="entry name" value="7TM_GPCR_Srsx"/>
    <property type="match status" value="1"/>
</dbReference>
<accession>A0A913X0Z5</accession>
<protein>
    <recommendedName>
        <fullName evidence="11">G-protein coupled receptors family 1 profile domain-containing protein</fullName>
    </recommendedName>
</protein>
<evidence type="ECO:0000256" key="8">
    <source>
        <dbReference type="ARBA" id="ARBA00023224"/>
    </source>
</evidence>
<feature type="transmembrane region" description="Helical" evidence="10">
    <location>
        <begin position="32"/>
        <end position="54"/>
    </location>
</feature>
<evidence type="ECO:0000256" key="1">
    <source>
        <dbReference type="ARBA" id="ARBA00004141"/>
    </source>
</evidence>
<evidence type="ECO:0000256" key="10">
    <source>
        <dbReference type="SAM" id="Phobius"/>
    </source>
</evidence>
<evidence type="ECO:0000256" key="4">
    <source>
        <dbReference type="ARBA" id="ARBA00022989"/>
    </source>
</evidence>
<feature type="transmembrane region" description="Helical" evidence="10">
    <location>
        <begin position="288"/>
        <end position="309"/>
    </location>
</feature>
<keyword evidence="5 9" id="KW-0297">G-protein coupled receptor</keyword>
<comment type="subcellular location">
    <subcellularLocation>
        <location evidence="1">Membrane</location>
        <topology evidence="1">Multi-pass membrane protein</topology>
    </subcellularLocation>
</comment>
<evidence type="ECO:0000259" key="11">
    <source>
        <dbReference type="PROSITE" id="PS50262"/>
    </source>
</evidence>
<evidence type="ECO:0000256" key="7">
    <source>
        <dbReference type="ARBA" id="ARBA00023170"/>
    </source>
</evidence>
<dbReference type="CDD" id="cd00637">
    <property type="entry name" value="7tm_classA_rhodopsin-like"/>
    <property type="match status" value="1"/>
</dbReference>
<feature type="transmembrane region" description="Helical" evidence="10">
    <location>
        <begin position="197"/>
        <end position="225"/>
    </location>
</feature>
<dbReference type="PRINTS" id="PR01012">
    <property type="entry name" value="NRPEPTIDEYR"/>
</dbReference>
<dbReference type="PANTHER" id="PTHR45695:SF9">
    <property type="entry name" value="LEUCOKININ RECEPTOR"/>
    <property type="match status" value="1"/>
</dbReference>
<keyword evidence="4 10" id="KW-1133">Transmembrane helix</keyword>
<dbReference type="RefSeq" id="XP_020897185.1">
    <property type="nucleotide sequence ID" value="XM_021041526.2"/>
</dbReference>
<keyword evidence="8 9" id="KW-0807">Transducer</keyword>
<dbReference type="OrthoDB" id="5975505at2759"/>
<dbReference type="GO" id="GO:0005886">
    <property type="term" value="C:plasma membrane"/>
    <property type="evidence" value="ECO:0007669"/>
    <property type="project" value="TreeGrafter"/>
</dbReference>
<dbReference type="SUPFAM" id="SSF81321">
    <property type="entry name" value="Family A G protein-coupled receptor-like"/>
    <property type="match status" value="1"/>
</dbReference>
<name>A0A913X0Z5_EXADI</name>
<organism evidence="12 13">
    <name type="scientific">Exaiptasia diaphana</name>
    <name type="common">Tropical sea anemone</name>
    <name type="synonym">Aiptasia pulchella</name>
    <dbReference type="NCBI Taxonomy" id="2652724"/>
    <lineage>
        <taxon>Eukaryota</taxon>
        <taxon>Metazoa</taxon>
        <taxon>Cnidaria</taxon>
        <taxon>Anthozoa</taxon>
        <taxon>Hexacorallia</taxon>
        <taxon>Actiniaria</taxon>
        <taxon>Aiptasiidae</taxon>
        <taxon>Exaiptasia</taxon>
    </lineage>
</organism>
<evidence type="ECO:0000256" key="3">
    <source>
        <dbReference type="ARBA" id="ARBA00022692"/>
    </source>
</evidence>
<dbReference type="InterPro" id="IPR000276">
    <property type="entry name" value="GPCR_Rhodpsn"/>
</dbReference>
<dbReference type="Gene3D" id="1.20.1070.10">
    <property type="entry name" value="Rhodopsin 7-helix transmembrane proteins"/>
    <property type="match status" value="1"/>
</dbReference>
<dbReference type="InterPro" id="IPR017452">
    <property type="entry name" value="GPCR_Rhodpsn_7TM"/>
</dbReference>
<dbReference type="PROSITE" id="PS00237">
    <property type="entry name" value="G_PROTEIN_RECEP_F1_1"/>
    <property type="match status" value="1"/>
</dbReference>
<evidence type="ECO:0000313" key="13">
    <source>
        <dbReference type="Proteomes" id="UP000887567"/>
    </source>
</evidence>
<dbReference type="Proteomes" id="UP000887567">
    <property type="component" value="Unplaced"/>
</dbReference>
<evidence type="ECO:0000256" key="5">
    <source>
        <dbReference type="ARBA" id="ARBA00023040"/>
    </source>
</evidence>
<dbReference type="InterPro" id="IPR000611">
    <property type="entry name" value="NPY_rcpt"/>
</dbReference>
<dbReference type="Pfam" id="PF00001">
    <property type="entry name" value="7tm_1"/>
    <property type="match status" value="1"/>
</dbReference>
<keyword evidence="3 9" id="KW-0812">Transmembrane</keyword>
<proteinExistence type="inferred from homology"/>
<dbReference type="PANTHER" id="PTHR45695">
    <property type="entry name" value="LEUCOKININ RECEPTOR-RELATED"/>
    <property type="match status" value="1"/>
</dbReference>
<sequence>MNSSFNESDTRRNITEAMCFHSDPMSTKIVRAAVYCVIIIASLFGNSVVIFVVLRNRSMRRTVNYFIVNMSIADLLVTITYMPRVVSLWFAGYVWQVDGLTGLVFCKIACFNEVAILVAIFTIIAISIDRFLAVVFPLRRGLITIPICQTMIGFMWLAAIAAAFSEFYAIELRTFNGDIYCYLDLDYFFGEGSSKAYFNFIIIGFFAIPFTAIIILYSGIIAVLLKRRRIPGDASAVDDAQKRRREETKKKVLKMVMAVVGTFVICWLLYFIHFILYSYGITLPCDVMFVRLLLAHFHCAFSPFIYGFYNGNYRRGVLSFIPSTRATQVMTTHVRSNVHRVRPTFPENPAVNEGFD</sequence>
<dbReference type="GeneID" id="110236048"/>
<dbReference type="PRINTS" id="PR00237">
    <property type="entry name" value="GPCRRHODOPSN"/>
</dbReference>
<evidence type="ECO:0000313" key="12">
    <source>
        <dbReference type="EnsemblMetazoa" id="XP_020897185.1"/>
    </source>
</evidence>